<comment type="caution">
    <text evidence="6">The sequence shown here is derived from an EMBL/GenBank/DDBJ whole genome shotgun (WGS) entry which is preliminary data.</text>
</comment>
<evidence type="ECO:0000313" key="6">
    <source>
        <dbReference type="EMBL" id="GIE16459.1"/>
    </source>
</evidence>
<dbReference type="GO" id="GO:0008726">
    <property type="term" value="F:alkanesulfonate monooxygenase activity"/>
    <property type="evidence" value="ECO:0007669"/>
    <property type="project" value="TreeGrafter"/>
</dbReference>
<dbReference type="NCBIfam" id="TIGR03619">
    <property type="entry name" value="F420_Rv2161c"/>
    <property type="match status" value="1"/>
</dbReference>
<keyword evidence="1" id="KW-0285">Flavoprotein</keyword>
<dbReference type="AlphaFoldDB" id="A0A919MIW0"/>
<dbReference type="EMBL" id="BOMM01000087">
    <property type="protein sequence ID" value="GIE16459.1"/>
    <property type="molecule type" value="Genomic_DNA"/>
</dbReference>
<evidence type="ECO:0000313" key="7">
    <source>
        <dbReference type="Proteomes" id="UP000598174"/>
    </source>
</evidence>
<gene>
    <name evidence="6" type="ORF">Afe05nite_82990</name>
</gene>
<keyword evidence="3" id="KW-0560">Oxidoreductase</keyword>
<evidence type="ECO:0000256" key="4">
    <source>
        <dbReference type="ARBA" id="ARBA00023033"/>
    </source>
</evidence>
<dbReference type="Pfam" id="PF00296">
    <property type="entry name" value="Bac_luciferase"/>
    <property type="match status" value="1"/>
</dbReference>
<keyword evidence="4" id="KW-0503">Monooxygenase</keyword>
<organism evidence="6 7">
    <name type="scientific">Paractinoplanes ferrugineus</name>
    <dbReference type="NCBI Taxonomy" id="113564"/>
    <lineage>
        <taxon>Bacteria</taxon>
        <taxon>Bacillati</taxon>
        <taxon>Actinomycetota</taxon>
        <taxon>Actinomycetes</taxon>
        <taxon>Micromonosporales</taxon>
        <taxon>Micromonosporaceae</taxon>
        <taxon>Paractinoplanes</taxon>
    </lineage>
</organism>
<name>A0A919MIW0_9ACTN</name>
<dbReference type="Proteomes" id="UP000598174">
    <property type="component" value="Unassembled WGS sequence"/>
</dbReference>
<evidence type="ECO:0000256" key="2">
    <source>
        <dbReference type="ARBA" id="ARBA00022643"/>
    </source>
</evidence>
<keyword evidence="7" id="KW-1185">Reference proteome</keyword>
<proteinExistence type="predicted"/>
<dbReference type="InterPro" id="IPR050172">
    <property type="entry name" value="SsuD_RutA_monooxygenase"/>
</dbReference>
<evidence type="ECO:0000259" key="5">
    <source>
        <dbReference type="Pfam" id="PF00296"/>
    </source>
</evidence>
<dbReference type="Gene3D" id="3.20.20.30">
    <property type="entry name" value="Luciferase-like domain"/>
    <property type="match status" value="1"/>
</dbReference>
<accession>A0A919MIW0</accession>
<reference evidence="6" key="1">
    <citation type="submission" date="2021-01" db="EMBL/GenBank/DDBJ databases">
        <title>Whole genome shotgun sequence of Actinoplanes ferrugineus NBRC 15555.</title>
        <authorList>
            <person name="Komaki H."/>
            <person name="Tamura T."/>
        </authorList>
    </citation>
    <scope>NUCLEOTIDE SEQUENCE</scope>
    <source>
        <strain evidence="6">NBRC 15555</strain>
    </source>
</reference>
<keyword evidence="2" id="KW-0288">FMN</keyword>
<dbReference type="PANTHER" id="PTHR42847:SF4">
    <property type="entry name" value="ALKANESULFONATE MONOOXYGENASE-RELATED"/>
    <property type="match status" value="1"/>
</dbReference>
<evidence type="ECO:0000256" key="1">
    <source>
        <dbReference type="ARBA" id="ARBA00022630"/>
    </source>
</evidence>
<dbReference type="GO" id="GO:0046306">
    <property type="term" value="P:alkanesulfonate catabolic process"/>
    <property type="evidence" value="ECO:0007669"/>
    <property type="project" value="TreeGrafter"/>
</dbReference>
<protein>
    <submittedName>
        <fullName evidence="6">LLM class F420-dependent oxidoreductase</fullName>
    </submittedName>
</protein>
<dbReference type="InterPro" id="IPR019921">
    <property type="entry name" value="Lucif-like_OxRdtase_Rv2161c"/>
</dbReference>
<dbReference type="RefSeq" id="WP_203822799.1">
    <property type="nucleotide sequence ID" value="NZ_BAAABP010000049.1"/>
</dbReference>
<sequence length="285" mass="29981">MEIGVVLPQGELHGGARELGDFARAVQELGFRHLLAYDHVLGADPNGHPGWSGPYDVDSPFHEPLVLFGYLAGVCDLDLVTGVLILPQRQTGLVAKQAAEVDLLSGGRLRLGVGIGWNSVEYAALGRPMSHRGARLDEQIALLRALWTRRSVTFAGSGELVEAAGIAPLPGRSIPIWIGGASDAAYRRAGRLGDGWLPRLQPGPELDAARAAVAAAARAAGRRPAEIGMHGRIRSSPGFAAGVHRWRAAGATHLAVSTLGAGFTSLKEHLGALRTVAREGILDAH</sequence>
<dbReference type="InterPro" id="IPR011251">
    <property type="entry name" value="Luciferase-like_dom"/>
</dbReference>
<evidence type="ECO:0000256" key="3">
    <source>
        <dbReference type="ARBA" id="ARBA00023002"/>
    </source>
</evidence>
<dbReference type="PANTHER" id="PTHR42847">
    <property type="entry name" value="ALKANESULFONATE MONOOXYGENASE"/>
    <property type="match status" value="1"/>
</dbReference>
<feature type="domain" description="Luciferase-like" evidence="5">
    <location>
        <begin position="1"/>
        <end position="227"/>
    </location>
</feature>
<dbReference type="SUPFAM" id="SSF51679">
    <property type="entry name" value="Bacterial luciferase-like"/>
    <property type="match status" value="1"/>
</dbReference>
<dbReference type="InterPro" id="IPR036661">
    <property type="entry name" value="Luciferase-like_sf"/>
</dbReference>